<dbReference type="AlphaFoldDB" id="A0A0W0YK51"/>
<dbReference type="InterPro" id="IPR050557">
    <property type="entry name" value="RTX_toxin/Mannuronan_C5-epim"/>
</dbReference>
<dbReference type="Pfam" id="PF17963">
    <property type="entry name" value="Big_9"/>
    <property type="match status" value="1"/>
</dbReference>
<evidence type="ECO:0000256" key="1">
    <source>
        <dbReference type="ARBA" id="ARBA00004613"/>
    </source>
</evidence>
<keyword evidence="2" id="KW-0964">Secreted</keyword>
<evidence type="ECO:0000256" key="3">
    <source>
        <dbReference type="ARBA" id="ARBA00022837"/>
    </source>
</evidence>
<comment type="subcellular location">
    <subcellularLocation>
        <location evidence="1">Secreted</location>
    </subcellularLocation>
</comment>
<comment type="caution">
    <text evidence="4">The sequence shown here is derived from an EMBL/GenBank/DDBJ whole genome shotgun (WGS) entry which is preliminary data.</text>
</comment>
<dbReference type="PANTHER" id="PTHR38340:SF1">
    <property type="entry name" value="S-LAYER PROTEIN"/>
    <property type="match status" value="1"/>
</dbReference>
<dbReference type="eggNOG" id="COG2931">
    <property type="taxonomic scope" value="Bacteria"/>
</dbReference>
<gene>
    <name evidence="4" type="primary">rtxA-1_2</name>
    <name evidence="4" type="ORF">Lsha_2616</name>
</gene>
<evidence type="ECO:0000256" key="2">
    <source>
        <dbReference type="ARBA" id="ARBA00022525"/>
    </source>
</evidence>
<keyword evidence="5" id="KW-1185">Reference proteome</keyword>
<dbReference type="Proteomes" id="UP000054600">
    <property type="component" value="Unassembled WGS sequence"/>
</dbReference>
<dbReference type="Gene3D" id="2.60.40.2700">
    <property type="match status" value="1"/>
</dbReference>
<sequence>MSIILGGNQADTINGTSGSDIIISGNGNDVINSGAGNDVVTAGNGNDVVNGGAGDDIVDGGNGNDILDGGSGNDIVYGGNGNDIFNYDIIDNLGFVDLYVGGNGSDTLVMRLDLARYNSSMFNLETLTQMINNFNNHASPIFTFAGINIDLAILGIENIQLQTYGQAITLLAQNDNYTLNEDGSISGTLLTNDTAPAGVSVSLVGNAPEGLTLNANGTFSYNPALNFNGQVSFNYKLTYNGVESNVAAVNFTVNPVNDAPTGSLVINGVLEQGQTLTASNTLADVDGLGAITYQWQADGVSITGATGETLLLTQALIGKSISVVASYVDGHGTAEGVTSDATAAVTATPSVTYNPSTIQDGAVVTLNGVNDVLDTRGLPAVSYVTSTGVLSEVANSANDMVVTGAEHYILKGGDNIRIDSDGHYDVYATGNAVITLVEGHSTTLSFTRDLASPILQMEFNNQGPNLDNVATLDFNNKAFSFNATAIEYGLIASLISPGVISALAPYNYITTDLSGVSGVTAKVTGLLTLPSNYFSQYDQSNPFIVNVNIGADLLNANQVANPDTADFSAINQGLKLSSGPVISLSPDGGESYITPVTQQGAFAIGYNLINFEKVILTDHDDVIVNQLGNAVKNFINDTVNYVDMGNGFDTIDFSTAITTSPNAVSIRYDGNLNELKITNAAAESKTMTVLNVEKIIGTNSNDTFISGQQDEIFKGNNGADNFVFLQNNGHDVIEDFTAGDKINLHDFGTSFAELAMSQEGANVQIQLGTDNTLTLNNMTLENLHASDFIF</sequence>
<dbReference type="SUPFAM" id="SSF51120">
    <property type="entry name" value="beta-Roll"/>
    <property type="match status" value="2"/>
</dbReference>
<evidence type="ECO:0000313" key="5">
    <source>
        <dbReference type="Proteomes" id="UP000054600"/>
    </source>
</evidence>
<dbReference type="Gene3D" id="2.150.10.10">
    <property type="entry name" value="Serralysin-like metalloprotease, C-terminal"/>
    <property type="match status" value="2"/>
</dbReference>
<dbReference type="RefSeq" id="WP_018577318.1">
    <property type="nucleotide sequence ID" value="NZ_KB892399.1"/>
</dbReference>
<name>A0A0W0YK51_9GAMM</name>
<dbReference type="GO" id="GO:0005576">
    <property type="term" value="C:extracellular region"/>
    <property type="evidence" value="ECO:0007669"/>
    <property type="project" value="UniProtKB-SubCell"/>
</dbReference>
<dbReference type="InterPro" id="IPR011049">
    <property type="entry name" value="Serralysin-like_metalloprot_C"/>
</dbReference>
<dbReference type="PANTHER" id="PTHR38340">
    <property type="entry name" value="S-LAYER PROTEIN"/>
    <property type="match status" value="1"/>
</dbReference>
<evidence type="ECO:0000313" key="4">
    <source>
        <dbReference type="EMBL" id="KTD57234.1"/>
    </source>
</evidence>
<dbReference type="STRING" id="1122169.Lsha_2616"/>
<proteinExistence type="predicted"/>
<accession>A0A0W0YK51</accession>
<reference evidence="4 5" key="1">
    <citation type="submission" date="2015-11" db="EMBL/GenBank/DDBJ databases">
        <title>Genomic analysis of 38 Legionella species identifies large and diverse effector repertoires.</title>
        <authorList>
            <person name="Burstein D."/>
            <person name="Amaro F."/>
            <person name="Zusman T."/>
            <person name="Lifshitz Z."/>
            <person name="Cohen O."/>
            <person name="Gilbert J.A."/>
            <person name="Pupko T."/>
            <person name="Shuman H.A."/>
            <person name="Segal G."/>
        </authorList>
    </citation>
    <scope>NUCLEOTIDE SEQUENCE [LARGE SCALE GENOMIC DNA]</scope>
    <source>
        <strain evidence="4 5">ATCC 49655</strain>
    </source>
</reference>
<dbReference type="PATRIC" id="fig|1122169.6.peg.3017"/>
<dbReference type="Pfam" id="PF00353">
    <property type="entry name" value="HemolysinCabind"/>
    <property type="match status" value="2"/>
</dbReference>
<dbReference type="GO" id="GO:0005509">
    <property type="term" value="F:calcium ion binding"/>
    <property type="evidence" value="ECO:0007669"/>
    <property type="project" value="InterPro"/>
</dbReference>
<dbReference type="EMBL" id="LNYW01000069">
    <property type="protein sequence ID" value="KTD57234.1"/>
    <property type="molecule type" value="Genomic_DNA"/>
</dbReference>
<dbReference type="OrthoDB" id="6089850at2"/>
<dbReference type="PRINTS" id="PR00313">
    <property type="entry name" value="CABNDNGRPT"/>
</dbReference>
<protein>
    <submittedName>
        <fullName evidence="4">Structural toxin protein RtxA</fullName>
    </submittedName>
</protein>
<dbReference type="InterPro" id="IPR001343">
    <property type="entry name" value="Hemolysn_Ca-bd"/>
</dbReference>
<organism evidence="4 5">
    <name type="scientific">Legionella shakespearei DSM 23087</name>
    <dbReference type="NCBI Taxonomy" id="1122169"/>
    <lineage>
        <taxon>Bacteria</taxon>
        <taxon>Pseudomonadati</taxon>
        <taxon>Pseudomonadota</taxon>
        <taxon>Gammaproteobacteria</taxon>
        <taxon>Legionellales</taxon>
        <taxon>Legionellaceae</taxon>
        <taxon>Legionella</taxon>
    </lineage>
</organism>
<keyword evidence="3" id="KW-0106">Calcium</keyword>